<feature type="region of interest" description="Disordered" evidence="1">
    <location>
        <begin position="108"/>
        <end position="312"/>
    </location>
</feature>
<evidence type="ECO:0000313" key="3">
    <source>
        <dbReference type="EMBL" id="CAD6914207.1"/>
    </source>
</evidence>
<feature type="compositionally biased region" description="Basic and acidic residues" evidence="1">
    <location>
        <begin position="296"/>
        <end position="312"/>
    </location>
</feature>
<dbReference type="EMBL" id="CAJHJF010001268">
    <property type="protein sequence ID" value="CAD6914207.1"/>
    <property type="molecule type" value="Genomic_DNA"/>
</dbReference>
<feature type="transmembrane region" description="Helical" evidence="2">
    <location>
        <begin position="20"/>
        <end position="41"/>
    </location>
</feature>
<comment type="caution">
    <text evidence="3">The sequence shown here is derived from an EMBL/GenBank/DDBJ whole genome shotgun (WGS) entry which is preliminary data.</text>
</comment>
<keyword evidence="2" id="KW-1133">Transmembrane helix</keyword>
<feature type="compositionally biased region" description="Polar residues" evidence="1">
    <location>
        <begin position="174"/>
        <end position="246"/>
    </location>
</feature>
<organism evidence="3 4">
    <name type="scientific">Tilletia laevis</name>
    <dbReference type="NCBI Taxonomy" id="157183"/>
    <lineage>
        <taxon>Eukaryota</taxon>
        <taxon>Fungi</taxon>
        <taxon>Dikarya</taxon>
        <taxon>Basidiomycota</taxon>
        <taxon>Ustilaginomycotina</taxon>
        <taxon>Exobasidiomycetes</taxon>
        <taxon>Tilletiales</taxon>
        <taxon>Tilletiaceae</taxon>
        <taxon>Tilletia</taxon>
    </lineage>
</organism>
<keyword evidence="2" id="KW-0472">Membrane</keyword>
<accession>A0A9N8LEC1</accession>
<evidence type="ECO:0000256" key="2">
    <source>
        <dbReference type="SAM" id="Phobius"/>
    </source>
</evidence>
<sequence length="312" mass="33939">MDKKTLREFAEEVCNRYGAVLSYGLLLRLAMIVTWLVEIVFRSKRESTVVGGRWLRIGSNALRQKFSSCAFKRYLTEDMEKFGKCDTLGKEPAPPEEVECGNDIEAAEEEFQLDEPRPSRAATSGKRKRRASSRASSRGSSESNDEQQGSNSRSIGRNAPTQSSGIARSARATGVQSQVTASQADKSLRSNTAAQRTTGSSSTQPTAYPSSSRSPGDPTYQSSSDQPNASHRVQIESSRAEGSSSPARRGQIVIPHAEGSSASARRGQMVQPNAEGSSAPTCRTTRSKVMADNEEEATRQGEDEFEDRAYHA</sequence>
<feature type="compositionally biased region" description="Polar residues" evidence="1">
    <location>
        <begin position="146"/>
        <end position="166"/>
    </location>
</feature>
<keyword evidence="2" id="KW-0812">Transmembrane</keyword>
<keyword evidence="4" id="KW-1185">Reference proteome</keyword>
<name>A0A9N8LEC1_9BASI</name>
<dbReference type="AlphaFoldDB" id="A0A9N8LEC1"/>
<evidence type="ECO:0000256" key="1">
    <source>
        <dbReference type="SAM" id="MobiDB-lite"/>
    </source>
</evidence>
<feature type="compositionally biased region" description="Polar residues" evidence="1">
    <location>
        <begin position="270"/>
        <end position="284"/>
    </location>
</feature>
<proteinExistence type="predicted"/>
<evidence type="ECO:0000313" key="4">
    <source>
        <dbReference type="Proteomes" id="UP000836404"/>
    </source>
</evidence>
<gene>
    <name evidence="3" type="ORF">JKILLFL_G2478</name>
</gene>
<dbReference type="Proteomes" id="UP000836404">
    <property type="component" value="Unassembled WGS sequence"/>
</dbReference>
<reference evidence="3 4" key="1">
    <citation type="submission" date="2020-10" db="EMBL/GenBank/DDBJ databases">
        <authorList>
            <person name="Sedaghatjoo S."/>
        </authorList>
    </citation>
    <scope>NUCLEOTIDE SEQUENCE [LARGE SCALE GENOMIC DNA]</scope>
    <source>
        <strain evidence="3 4">LLFL</strain>
    </source>
</reference>
<protein>
    <submittedName>
        <fullName evidence="3">Uncharacterized protein</fullName>
    </submittedName>
</protein>